<dbReference type="RefSeq" id="WP_345477912.1">
    <property type="nucleotide sequence ID" value="NZ_BAABLW010000007.1"/>
</dbReference>
<sequence>MSDKAVTQDLMARLKRHYIKPGAPLPGGIFLPEVGMNGNWGSSNRCDAIYVGFTSSSGRILVGHEVKASRADWLKELEHRDKADAWADQCHEWWLVTAPDIVQDGELPAGWGHMVPGRSKTRMQILQKPARHTDRQPSWDVVRSIMARQDTLRADAISQAASEAEQEAQSTIDERVERALSYQDNNFELTRTRDELGRKTTLLREICEALGVDDVIPNDRQGRWSPHGDKVATPEALRALAPLVQGTMDATQVRNALVGRYRSVLGDINEAATRVTNALEYLQPAAEASE</sequence>
<keyword evidence="2" id="KW-1185">Reference proteome</keyword>
<dbReference type="Proteomes" id="UP001500368">
    <property type="component" value="Unassembled WGS sequence"/>
</dbReference>
<proteinExistence type="predicted"/>
<organism evidence="1 2">
    <name type="scientific">Nesterenkonia rhizosphaerae</name>
    <dbReference type="NCBI Taxonomy" id="1348272"/>
    <lineage>
        <taxon>Bacteria</taxon>
        <taxon>Bacillati</taxon>
        <taxon>Actinomycetota</taxon>
        <taxon>Actinomycetes</taxon>
        <taxon>Micrococcales</taxon>
        <taxon>Micrococcaceae</taxon>
        <taxon>Nesterenkonia</taxon>
    </lineage>
</organism>
<dbReference type="EMBL" id="BAABLW010000007">
    <property type="protein sequence ID" value="GAA4923349.1"/>
    <property type="molecule type" value="Genomic_DNA"/>
</dbReference>
<name>A0ABP9G2N8_9MICC</name>
<evidence type="ECO:0000313" key="1">
    <source>
        <dbReference type="EMBL" id="GAA4923349.1"/>
    </source>
</evidence>
<reference evidence="2" key="1">
    <citation type="journal article" date="2019" name="Int. J. Syst. Evol. Microbiol.">
        <title>The Global Catalogue of Microorganisms (GCM) 10K type strain sequencing project: providing services to taxonomists for standard genome sequencing and annotation.</title>
        <authorList>
            <consortium name="The Broad Institute Genomics Platform"/>
            <consortium name="The Broad Institute Genome Sequencing Center for Infectious Disease"/>
            <person name="Wu L."/>
            <person name="Ma J."/>
        </authorList>
    </citation>
    <scope>NUCLEOTIDE SEQUENCE [LARGE SCALE GENOMIC DNA]</scope>
    <source>
        <strain evidence="2">JCM 19129</strain>
    </source>
</reference>
<comment type="caution">
    <text evidence="1">The sequence shown here is derived from an EMBL/GenBank/DDBJ whole genome shotgun (WGS) entry which is preliminary data.</text>
</comment>
<accession>A0ABP9G2N8</accession>
<gene>
    <name evidence="1" type="ORF">GCM10025790_20540</name>
</gene>
<evidence type="ECO:0000313" key="2">
    <source>
        <dbReference type="Proteomes" id="UP001500368"/>
    </source>
</evidence>
<protein>
    <submittedName>
        <fullName evidence="1">Uncharacterized protein</fullName>
    </submittedName>
</protein>